<evidence type="ECO:0000313" key="3">
    <source>
        <dbReference type="EMBL" id="CAK0817280.1"/>
    </source>
</evidence>
<evidence type="ECO:0000256" key="1">
    <source>
        <dbReference type="SAM" id="MobiDB-lite"/>
    </source>
</evidence>
<gene>
    <name evidence="3" type="ORF">PCOR1329_LOCUS19928</name>
</gene>
<protein>
    <recommendedName>
        <fullName evidence="5">Alpha-1,4-N-acetylglucosaminyltransferase</fullName>
    </recommendedName>
</protein>
<dbReference type="Proteomes" id="UP001189429">
    <property type="component" value="Unassembled WGS sequence"/>
</dbReference>
<evidence type="ECO:0000313" key="4">
    <source>
        <dbReference type="Proteomes" id="UP001189429"/>
    </source>
</evidence>
<feature type="signal peptide" evidence="2">
    <location>
        <begin position="1"/>
        <end position="17"/>
    </location>
</feature>
<evidence type="ECO:0008006" key="5">
    <source>
        <dbReference type="Google" id="ProtNLM"/>
    </source>
</evidence>
<dbReference type="PANTHER" id="PTHR32385">
    <property type="entry name" value="MANNOSYL PHOSPHORYLINOSITOL CERAMIDE SYNTHASE"/>
    <property type="match status" value="1"/>
</dbReference>
<evidence type="ECO:0000256" key="2">
    <source>
        <dbReference type="SAM" id="SignalP"/>
    </source>
</evidence>
<proteinExistence type="predicted"/>
<dbReference type="InterPro" id="IPR029044">
    <property type="entry name" value="Nucleotide-diphossugar_trans"/>
</dbReference>
<name>A0ABN9RE43_9DINO</name>
<dbReference type="EMBL" id="CAUYUJ010006413">
    <property type="protein sequence ID" value="CAK0817280.1"/>
    <property type="molecule type" value="Genomic_DNA"/>
</dbReference>
<reference evidence="3" key="1">
    <citation type="submission" date="2023-10" db="EMBL/GenBank/DDBJ databases">
        <authorList>
            <person name="Chen Y."/>
            <person name="Shah S."/>
            <person name="Dougan E. K."/>
            <person name="Thang M."/>
            <person name="Chan C."/>
        </authorList>
    </citation>
    <scope>NUCLEOTIDE SEQUENCE [LARGE SCALE GENOMIC DNA]</scope>
</reference>
<dbReference type="InterPro" id="IPR051706">
    <property type="entry name" value="Glycosyltransferase_domain"/>
</dbReference>
<sequence>MRHLALALLTLLRPAAAIQVALQEDSSLRAPRHRDLAAAELQQGQGLGLGRPESGRRRAPTPTKHAPQPKFFSVRRRRATPMWEPARGLRRPSTGSRSCAAEGALPCSASGGRVRLVMTAKEGSVDDLPPTVRDNVRRTLELNAGLRLRFLDDGQCHEFVATHFPDLEPSFASETFGPFRGDICRAAVLALEGGFYADLDLQFRFSFSDLVDNTTTFMSAWSGVDCDILNALVAVERGSEVMQSVLDAMKA</sequence>
<organism evidence="3 4">
    <name type="scientific">Prorocentrum cordatum</name>
    <dbReference type="NCBI Taxonomy" id="2364126"/>
    <lineage>
        <taxon>Eukaryota</taxon>
        <taxon>Sar</taxon>
        <taxon>Alveolata</taxon>
        <taxon>Dinophyceae</taxon>
        <taxon>Prorocentrales</taxon>
        <taxon>Prorocentraceae</taxon>
        <taxon>Prorocentrum</taxon>
    </lineage>
</organism>
<feature type="non-terminal residue" evidence="3">
    <location>
        <position position="251"/>
    </location>
</feature>
<comment type="caution">
    <text evidence="3">The sequence shown here is derived from an EMBL/GenBank/DDBJ whole genome shotgun (WGS) entry which is preliminary data.</text>
</comment>
<feature type="region of interest" description="Disordered" evidence="1">
    <location>
        <begin position="41"/>
        <end position="70"/>
    </location>
</feature>
<accession>A0ABN9RE43</accession>
<keyword evidence="4" id="KW-1185">Reference proteome</keyword>
<feature type="chain" id="PRO_5047006762" description="Alpha-1,4-N-acetylglucosaminyltransferase" evidence="2">
    <location>
        <begin position="18"/>
        <end position="251"/>
    </location>
</feature>
<keyword evidence="2" id="KW-0732">Signal</keyword>
<dbReference type="SUPFAM" id="SSF53448">
    <property type="entry name" value="Nucleotide-diphospho-sugar transferases"/>
    <property type="match status" value="1"/>
</dbReference>
<dbReference type="Gene3D" id="3.90.550.20">
    <property type="match status" value="1"/>
</dbReference>
<dbReference type="PANTHER" id="PTHR32385:SF15">
    <property type="entry name" value="INOSITOL PHOSPHOCERAMIDE MANNOSYLTRANSFERASE 1"/>
    <property type="match status" value="1"/>
</dbReference>